<accession>A0ACC1NSK2</accession>
<sequence length="290" mass="31815">MHTTLIAISSLLALAQASPVSGDNVKSSSLSRRDVIGNLGESADPLEITVQPLLDFDSDGCYQTSAIDRNGKVNPGHGPTGTPQGDCRDKRQLDSSNTYSRKRCNNGYCAIMYEVSQLPPIAANYAQSSRTSLAESQIAYFRLYYFEKDQSVGLSFTGGHRHDWENIVVFTKGQSVVRVAPSCHGKYDHATNNFPLRDKHPLLVYHKDGGLTHCFRIANNDDIAHPENPTGNFFRAPLVGWNNWPSEDLKNKMLNNWKGGVGPKLDDEFEGSLRAAAGNGVPGFDPSRDS</sequence>
<organism evidence="1 2">
    <name type="scientific">Zarea fungicola</name>
    <dbReference type="NCBI Taxonomy" id="93591"/>
    <lineage>
        <taxon>Eukaryota</taxon>
        <taxon>Fungi</taxon>
        <taxon>Dikarya</taxon>
        <taxon>Ascomycota</taxon>
        <taxon>Pezizomycotina</taxon>
        <taxon>Sordariomycetes</taxon>
        <taxon>Hypocreomycetidae</taxon>
        <taxon>Hypocreales</taxon>
        <taxon>Cordycipitaceae</taxon>
        <taxon>Zarea</taxon>
    </lineage>
</organism>
<dbReference type="EMBL" id="JANJQO010000108">
    <property type="protein sequence ID" value="KAJ2981841.1"/>
    <property type="molecule type" value="Genomic_DNA"/>
</dbReference>
<keyword evidence="2" id="KW-1185">Reference proteome</keyword>
<protein>
    <submittedName>
        <fullName evidence="1">Uncharacterized protein</fullName>
    </submittedName>
</protein>
<dbReference type="Proteomes" id="UP001143910">
    <property type="component" value="Unassembled WGS sequence"/>
</dbReference>
<gene>
    <name evidence="1" type="ORF">NQ176_g1774</name>
</gene>
<name>A0ACC1NSK2_9HYPO</name>
<proteinExistence type="predicted"/>
<comment type="caution">
    <text evidence="1">The sequence shown here is derived from an EMBL/GenBank/DDBJ whole genome shotgun (WGS) entry which is preliminary data.</text>
</comment>
<evidence type="ECO:0000313" key="1">
    <source>
        <dbReference type="EMBL" id="KAJ2981841.1"/>
    </source>
</evidence>
<evidence type="ECO:0000313" key="2">
    <source>
        <dbReference type="Proteomes" id="UP001143910"/>
    </source>
</evidence>
<reference evidence="1" key="1">
    <citation type="submission" date="2022-08" db="EMBL/GenBank/DDBJ databases">
        <title>Genome Sequence of Lecanicillium fungicola.</title>
        <authorList>
            <person name="Buettner E."/>
        </authorList>
    </citation>
    <scope>NUCLEOTIDE SEQUENCE</scope>
    <source>
        <strain evidence="1">Babe33</strain>
    </source>
</reference>